<keyword evidence="1" id="KW-0472">Membrane</keyword>
<gene>
    <name evidence="3" type="ORF">OWR29_14315</name>
</gene>
<keyword evidence="4" id="KW-1185">Reference proteome</keyword>
<reference evidence="3" key="1">
    <citation type="submission" date="2022-11" db="EMBL/GenBank/DDBJ databases">
        <authorList>
            <person name="Somphong A."/>
            <person name="Phongsopitanun W."/>
        </authorList>
    </citation>
    <scope>NUCLEOTIDE SEQUENCE</scope>
    <source>
        <strain evidence="3">Pm04-4</strain>
    </source>
</reference>
<evidence type="ECO:0000256" key="1">
    <source>
        <dbReference type="SAM" id="Phobius"/>
    </source>
</evidence>
<dbReference type="Gene3D" id="1.10.260.40">
    <property type="entry name" value="lambda repressor-like DNA-binding domains"/>
    <property type="match status" value="1"/>
</dbReference>
<dbReference type="RefSeq" id="WP_267563281.1">
    <property type="nucleotide sequence ID" value="NZ_JAPNTZ010000005.1"/>
</dbReference>
<dbReference type="Pfam" id="PF13560">
    <property type="entry name" value="HTH_31"/>
    <property type="match status" value="1"/>
</dbReference>
<name>A0ABT4AY81_9ACTN</name>
<keyword evidence="1" id="KW-1133">Transmembrane helix</keyword>
<dbReference type="InterPro" id="IPR001387">
    <property type="entry name" value="Cro/C1-type_HTH"/>
</dbReference>
<evidence type="ECO:0000313" key="4">
    <source>
        <dbReference type="Proteomes" id="UP001151002"/>
    </source>
</evidence>
<accession>A0ABT4AY81</accession>
<dbReference type="PROSITE" id="PS50943">
    <property type="entry name" value="HTH_CROC1"/>
    <property type="match status" value="1"/>
</dbReference>
<dbReference type="SMART" id="SM00530">
    <property type="entry name" value="HTH_XRE"/>
    <property type="match status" value="1"/>
</dbReference>
<feature type="transmembrane region" description="Helical" evidence="1">
    <location>
        <begin position="87"/>
        <end position="107"/>
    </location>
</feature>
<feature type="domain" description="HTH cro/C1-type" evidence="2">
    <location>
        <begin position="8"/>
        <end position="62"/>
    </location>
</feature>
<dbReference type="CDD" id="cd00093">
    <property type="entry name" value="HTH_XRE"/>
    <property type="match status" value="1"/>
</dbReference>
<dbReference type="Proteomes" id="UP001151002">
    <property type="component" value="Unassembled WGS sequence"/>
</dbReference>
<dbReference type="InterPro" id="IPR010982">
    <property type="entry name" value="Lambda_DNA-bd_dom_sf"/>
</dbReference>
<dbReference type="SUPFAM" id="SSF47413">
    <property type="entry name" value="lambda repressor-like DNA-binding domains"/>
    <property type="match status" value="1"/>
</dbReference>
<evidence type="ECO:0000259" key="2">
    <source>
        <dbReference type="PROSITE" id="PS50943"/>
    </source>
</evidence>
<proteinExistence type="predicted"/>
<sequence length="110" mass="12250">MSALTTELRRLRSEAGLTLRELSLKAHVSDSSLSRYFGGQALPPWEVVVVLADLGGGDHARLRRQWEAARRARRQTRWPEEREVRRFGPVVGVCALMAASGAVGWALGRR</sequence>
<comment type="caution">
    <text evidence="3">The sequence shown here is derived from an EMBL/GenBank/DDBJ whole genome shotgun (WGS) entry which is preliminary data.</text>
</comment>
<dbReference type="EMBL" id="JAPNTZ010000005">
    <property type="protein sequence ID" value="MCY1139169.1"/>
    <property type="molecule type" value="Genomic_DNA"/>
</dbReference>
<protein>
    <submittedName>
        <fullName evidence="3">Helix-turn-helix transcriptional regulator</fullName>
    </submittedName>
</protein>
<evidence type="ECO:0000313" key="3">
    <source>
        <dbReference type="EMBL" id="MCY1139169.1"/>
    </source>
</evidence>
<keyword evidence="1" id="KW-0812">Transmembrane</keyword>
<organism evidence="3 4">
    <name type="scientific">Paractinoplanes pyxinae</name>
    <dbReference type="NCBI Taxonomy" id="2997416"/>
    <lineage>
        <taxon>Bacteria</taxon>
        <taxon>Bacillati</taxon>
        <taxon>Actinomycetota</taxon>
        <taxon>Actinomycetes</taxon>
        <taxon>Micromonosporales</taxon>
        <taxon>Micromonosporaceae</taxon>
        <taxon>Paractinoplanes</taxon>
    </lineage>
</organism>